<feature type="region of interest" description="Disordered" evidence="1">
    <location>
        <begin position="1"/>
        <end position="167"/>
    </location>
</feature>
<reference evidence="2" key="1">
    <citation type="submission" date="2021-09" db="EMBL/GenBank/DDBJ databases">
        <title>The genome of Mauremys mutica provides insights into the evolution of semi-aquatic lifestyle.</title>
        <authorList>
            <person name="Gong S."/>
            <person name="Gao Y."/>
        </authorList>
    </citation>
    <scope>NUCLEOTIDE SEQUENCE</scope>
    <source>
        <strain evidence="2">MM-2020</strain>
        <tissue evidence="2">Muscle</tissue>
    </source>
</reference>
<dbReference type="Proteomes" id="UP000827986">
    <property type="component" value="Unassembled WGS sequence"/>
</dbReference>
<evidence type="ECO:0000313" key="3">
    <source>
        <dbReference type="Proteomes" id="UP000827986"/>
    </source>
</evidence>
<keyword evidence="3" id="KW-1185">Reference proteome</keyword>
<sequence length="167" mass="17327">MTEVLPEIPVTGASVTGAARMKARGHDPPALSRRQRRDYPGRAGSTELGTESAELAGHGRAEAREAPQDGSTQLPEGEAACGRGASRGPSPAHETGEDLGAEGERGGGAPWPERTPPAGRQGRARRRGQLWGEPHAPSSPRCPVQGSAKLRGGHRHVPAPVINRGPG</sequence>
<gene>
    <name evidence="2" type="ORF">KIL84_014770</name>
</gene>
<evidence type="ECO:0000313" key="2">
    <source>
        <dbReference type="EMBL" id="KAH1184154.1"/>
    </source>
</evidence>
<protein>
    <submittedName>
        <fullName evidence="2">Uncharacterized protein</fullName>
    </submittedName>
</protein>
<organism evidence="2 3">
    <name type="scientific">Mauremys mutica</name>
    <name type="common">yellowpond turtle</name>
    <dbReference type="NCBI Taxonomy" id="74926"/>
    <lineage>
        <taxon>Eukaryota</taxon>
        <taxon>Metazoa</taxon>
        <taxon>Chordata</taxon>
        <taxon>Craniata</taxon>
        <taxon>Vertebrata</taxon>
        <taxon>Euteleostomi</taxon>
        <taxon>Archelosauria</taxon>
        <taxon>Testudinata</taxon>
        <taxon>Testudines</taxon>
        <taxon>Cryptodira</taxon>
        <taxon>Durocryptodira</taxon>
        <taxon>Testudinoidea</taxon>
        <taxon>Geoemydidae</taxon>
        <taxon>Geoemydinae</taxon>
        <taxon>Mauremys</taxon>
    </lineage>
</organism>
<dbReference type="AlphaFoldDB" id="A0A9D4B8L9"/>
<evidence type="ECO:0000256" key="1">
    <source>
        <dbReference type="SAM" id="MobiDB-lite"/>
    </source>
</evidence>
<feature type="compositionally biased region" description="Basic and acidic residues" evidence="1">
    <location>
        <begin position="57"/>
        <end position="67"/>
    </location>
</feature>
<dbReference type="EMBL" id="JAHDVG010000465">
    <property type="protein sequence ID" value="KAH1184154.1"/>
    <property type="molecule type" value="Genomic_DNA"/>
</dbReference>
<comment type="caution">
    <text evidence="2">The sequence shown here is derived from an EMBL/GenBank/DDBJ whole genome shotgun (WGS) entry which is preliminary data.</text>
</comment>
<accession>A0A9D4B8L9</accession>
<proteinExistence type="predicted"/>
<name>A0A9D4B8L9_9SAUR</name>